<name>A0A4D6L3Y5_VIGUN</name>
<organism evidence="1 2">
    <name type="scientific">Vigna unguiculata</name>
    <name type="common">Cowpea</name>
    <dbReference type="NCBI Taxonomy" id="3917"/>
    <lineage>
        <taxon>Eukaryota</taxon>
        <taxon>Viridiplantae</taxon>
        <taxon>Streptophyta</taxon>
        <taxon>Embryophyta</taxon>
        <taxon>Tracheophyta</taxon>
        <taxon>Spermatophyta</taxon>
        <taxon>Magnoliopsida</taxon>
        <taxon>eudicotyledons</taxon>
        <taxon>Gunneridae</taxon>
        <taxon>Pentapetalae</taxon>
        <taxon>rosids</taxon>
        <taxon>fabids</taxon>
        <taxon>Fabales</taxon>
        <taxon>Fabaceae</taxon>
        <taxon>Papilionoideae</taxon>
        <taxon>50 kb inversion clade</taxon>
        <taxon>NPAAA clade</taxon>
        <taxon>indigoferoid/millettioid clade</taxon>
        <taxon>Phaseoleae</taxon>
        <taxon>Vigna</taxon>
    </lineage>
</organism>
<evidence type="ECO:0000313" key="2">
    <source>
        <dbReference type="Proteomes" id="UP000501690"/>
    </source>
</evidence>
<keyword evidence="2" id="KW-1185">Reference proteome</keyword>
<proteinExistence type="predicted"/>
<dbReference type="Proteomes" id="UP000501690">
    <property type="component" value="Linkage Group LG2"/>
</dbReference>
<accession>A0A4D6L3Y5</accession>
<protein>
    <submittedName>
        <fullName evidence="1">Uncharacterized protein</fullName>
    </submittedName>
</protein>
<reference evidence="1 2" key="1">
    <citation type="submission" date="2019-04" db="EMBL/GenBank/DDBJ databases">
        <title>An improved genome assembly and genetic linkage map for asparagus bean, Vigna unguiculata ssp. sesquipedialis.</title>
        <authorList>
            <person name="Xia Q."/>
            <person name="Zhang R."/>
            <person name="Dong Y."/>
        </authorList>
    </citation>
    <scope>NUCLEOTIDE SEQUENCE [LARGE SCALE GENOMIC DNA]</scope>
    <source>
        <tissue evidence="1">Leaf</tissue>
    </source>
</reference>
<evidence type="ECO:0000313" key="1">
    <source>
        <dbReference type="EMBL" id="QCD83196.1"/>
    </source>
</evidence>
<sequence>MQTCRLPQPCWSTANTNNAQYLLPCEMCRASHHHGSATTSTRSTIDLNCRRERRDTPPLQHEQIENRRRKNKCANACTARTNVRKRESTIGMCDGDVVVVLNRAIEFNSQIANQPPWSHCIALKLHRIAEPPLHLRCIVKPNNYGAKLKG</sequence>
<gene>
    <name evidence="1" type="ORF">DEO72_LG2g3539</name>
</gene>
<dbReference type="AlphaFoldDB" id="A0A4D6L3Y5"/>
<dbReference type="EMBL" id="CP039346">
    <property type="protein sequence ID" value="QCD83196.1"/>
    <property type="molecule type" value="Genomic_DNA"/>
</dbReference>